<dbReference type="Proteomes" id="UP001629113">
    <property type="component" value="Unassembled WGS sequence"/>
</dbReference>
<keyword evidence="3" id="KW-1185">Reference proteome</keyword>
<comment type="caution">
    <text evidence="2">The sequence shown here is derived from an EMBL/GenBank/DDBJ whole genome shotgun (WGS) entry which is preliminary data.</text>
</comment>
<feature type="region of interest" description="Disordered" evidence="1">
    <location>
        <begin position="1"/>
        <end position="34"/>
    </location>
</feature>
<reference evidence="2 3" key="1">
    <citation type="submission" date="2024-06" db="EMBL/GenBank/DDBJ databases">
        <title>Complete genome of Phlyctema vagabunda strain 19-DSS-EL-015.</title>
        <authorList>
            <person name="Fiorenzani C."/>
        </authorList>
    </citation>
    <scope>NUCLEOTIDE SEQUENCE [LARGE SCALE GENOMIC DNA]</scope>
    <source>
        <strain evidence="2 3">19-DSS-EL-015</strain>
    </source>
</reference>
<proteinExistence type="predicted"/>
<evidence type="ECO:0000313" key="3">
    <source>
        <dbReference type="Proteomes" id="UP001629113"/>
    </source>
</evidence>
<evidence type="ECO:0000256" key="1">
    <source>
        <dbReference type="SAM" id="MobiDB-lite"/>
    </source>
</evidence>
<evidence type="ECO:0000313" key="2">
    <source>
        <dbReference type="EMBL" id="KAL3422115.1"/>
    </source>
</evidence>
<name>A0ABR4PFL3_9HELO</name>
<gene>
    <name evidence="2" type="ORF">PVAG01_06271</name>
</gene>
<dbReference type="EMBL" id="JBFCZG010000005">
    <property type="protein sequence ID" value="KAL3422115.1"/>
    <property type="molecule type" value="Genomic_DNA"/>
</dbReference>
<organism evidence="2 3">
    <name type="scientific">Phlyctema vagabunda</name>
    <dbReference type="NCBI Taxonomy" id="108571"/>
    <lineage>
        <taxon>Eukaryota</taxon>
        <taxon>Fungi</taxon>
        <taxon>Dikarya</taxon>
        <taxon>Ascomycota</taxon>
        <taxon>Pezizomycotina</taxon>
        <taxon>Leotiomycetes</taxon>
        <taxon>Helotiales</taxon>
        <taxon>Dermateaceae</taxon>
        <taxon>Phlyctema</taxon>
    </lineage>
</organism>
<protein>
    <submittedName>
        <fullName evidence="2">Uncharacterized protein</fullName>
    </submittedName>
</protein>
<sequence length="563" mass="64542">MGRRGNKRNQWANISGGNANGGGSSSVKAEESKPATWGPADYGFTVPNSHLMTRKEYYKEQQRLHDEMIAREAFQEKMMGWPWKETPGRLLTAAPYVENALCEAPNSMSGGMVKQSAPIFSLLAKNDIRVIIMGYANTHADMSALAATCRQAFQMVSKDMNLWNMTTGDFDIQEDQQKVGRNVLVVPTRVQERMAYGDQLVHAQKMTFEMARFTDNFSNLYLHHVPFVNTKLLSIVIPHMPNLKMLGIYNCELIHFGDTKKLLEIVRTDKMKGKQVALDFFPRYHQGPASGNPQPYSGSYGVTWDNAEIDTRLAIWKIVYDLTPQAREQGVDLESPSSAFRRWLDRSPCWRVEDTLLAVNAYLGKLEDLGDICNFIVWVDYPTYKGDVPYFVSNIPNRHEGWEWMTEKYDCLDCKKSLLGIFYDYPQIRQFRLDGIPMLVCLGCKLLGTLDREADHYKSQKQKILNVKWLKNSRGDTEPLLSQIVTEARLSRGYRYAGLLDDLRGQDLAQGRDEEDQPAQRPLPQSLGKHYWYHQSPQVDSQDGRVLRRNYIPNYQLYANGHY</sequence>
<accession>A0ABR4PFL3</accession>